<dbReference type="PANTHER" id="PTHR24567">
    <property type="entry name" value="CRP FAMILY TRANSCRIPTIONAL REGULATORY PROTEIN"/>
    <property type="match status" value="1"/>
</dbReference>
<dbReference type="InterPro" id="IPR036388">
    <property type="entry name" value="WH-like_DNA-bd_sf"/>
</dbReference>
<proteinExistence type="predicted"/>
<comment type="caution">
    <text evidence="6">The sequence shown here is derived from an EMBL/GenBank/DDBJ whole genome shotgun (WGS) entry which is preliminary data.</text>
</comment>
<dbReference type="CDD" id="cd00038">
    <property type="entry name" value="CAP_ED"/>
    <property type="match status" value="1"/>
</dbReference>
<dbReference type="InterPro" id="IPR000595">
    <property type="entry name" value="cNMP-bd_dom"/>
</dbReference>
<dbReference type="Proteomes" id="UP001246372">
    <property type="component" value="Unassembled WGS sequence"/>
</dbReference>
<dbReference type="Gene3D" id="2.60.120.10">
    <property type="entry name" value="Jelly Rolls"/>
    <property type="match status" value="1"/>
</dbReference>
<keyword evidence="2" id="KW-0238">DNA-binding</keyword>
<dbReference type="InterPro" id="IPR012318">
    <property type="entry name" value="HTH_CRP"/>
</dbReference>
<evidence type="ECO:0000256" key="3">
    <source>
        <dbReference type="ARBA" id="ARBA00023163"/>
    </source>
</evidence>
<feature type="domain" description="Cyclic nucleotide-binding" evidence="4">
    <location>
        <begin position="16"/>
        <end position="111"/>
    </location>
</feature>
<dbReference type="InterPro" id="IPR018490">
    <property type="entry name" value="cNMP-bd_dom_sf"/>
</dbReference>
<feature type="domain" description="HTH crp-type" evidence="5">
    <location>
        <begin position="151"/>
        <end position="224"/>
    </location>
</feature>
<evidence type="ECO:0000313" key="6">
    <source>
        <dbReference type="EMBL" id="MDT8998048.1"/>
    </source>
</evidence>
<dbReference type="PROSITE" id="PS50042">
    <property type="entry name" value="CNMP_BINDING_3"/>
    <property type="match status" value="1"/>
</dbReference>
<organism evidence="6 7">
    <name type="scientific">Roseateles aquae</name>
    <dbReference type="NCBI Taxonomy" id="3077235"/>
    <lineage>
        <taxon>Bacteria</taxon>
        <taxon>Pseudomonadati</taxon>
        <taxon>Pseudomonadota</taxon>
        <taxon>Betaproteobacteria</taxon>
        <taxon>Burkholderiales</taxon>
        <taxon>Sphaerotilaceae</taxon>
        <taxon>Roseateles</taxon>
    </lineage>
</organism>
<dbReference type="RefSeq" id="WP_315648327.1">
    <property type="nucleotide sequence ID" value="NZ_JAVXZY010000001.1"/>
</dbReference>
<gene>
    <name evidence="6" type="ORF">RQP53_02030</name>
</gene>
<evidence type="ECO:0000256" key="2">
    <source>
        <dbReference type="ARBA" id="ARBA00023125"/>
    </source>
</evidence>
<dbReference type="SUPFAM" id="SSF51206">
    <property type="entry name" value="cAMP-binding domain-like"/>
    <property type="match status" value="1"/>
</dbReference>
<reference evidence="6" key="1">
    <citation type="submission" date="2023-09" db="EMBL/GenBank/DDBJ databases">
        <title>Paucibacter sp. APW11 Genome sequencing and assembly.</title>
        <authorList>
            <person name="Kim I."/>
        </authorList>
    </citation>
    <scope>NUCLEOTIDE SEQUENCE</scope>
    <source>
        <strain evidence="6">APW11</strain>
    </source>
</reference>
<dbReference type="Pfam" id="PF13545">
    <property type="entry name" value="HTH_Crp_2"/>
    <property type="match status" value="1"/>
</dbReference>
<evidence type="ECO:0000256" key="1">
    <source>
        <dbReference type="ARBA" id="ARBA00023015"/>
    </source>
</evidence>
<dbReference type="SUPFAM" id="SSF46785">
    <property type="entry name" value="Winged helix' DNA-binding domain"/>
    <property type="match status" value="1"/>
</dbReference>
<evidence type="ECO:0000259" key="4">
    <source>
        <dbReference type="PROSITE" id="PS50042"/>
    </source>
</evidence>
<accession>A0ABU3P7G7</accession>
<dbReference type="InterPro" id="IPR050397">
    <property type="entry name" value="Env_Response_Regulators"/>
</dbReference>
<dbReference type="InterPro" id="IPR036390">
    <property type="entry name" value="WH_DNA-bd_sf"/>
</dbReference>
<keyword evidence="1" id="KW-0805">Transcription regulation</keyword>
<dbReference type="Gene3D" id="1.10.10.10">
    <property type="entry name" value="Winged helix-like DNA-binding domain superfamily/Winged helix DNA-binding domain"/>
    <property type="match status" value="1"/>
</dbReference>
<keyword evidence="3" id="KW-0804">Transcription</keyword>
<dbReference type="Pfam" id="PF00027">
    <property type="entry name" value="cNMP_binding"/>
    <property type="match status" value="1"/>
</dbReference>
<name>A0ABU3P7G7_9BURK</name>
<dbReference type="SMART" id="SM00100">
    <property type="entry name" value="cNMP"/>
    <property type="match status" value="1"/>
</dbReference>
<protein>
    <submittedName>
        <fullName evidence="6">Crp/Fnr family transcriptional regulator</fullName>
    </submittedName>
</protein>
<evidence type="ECO:0000259" key="5">
    <source>
        <dbReference type="PROSITE" id="PS51063"/>
    </source>
</evidence>
<dbReference type="InterPro" id="IPR014710">
    <property type="entry name" value="RmlC-like_jellyroll"/>
</dbReference>
<dbReference type="EMBL" id="JAVXZY010000001">
    <property type="protein sequence ID" value="MDT8998048.1"/>
    <property type="molecule type" value="Genomic_DNA"/>
</dbReference>
<sequence length="232" mass="25030">MTAVFDVPRYLSVLPLFAGMPAADVQRICADGVAVQRLDRGGMLLHAGEACDAVYQVVTGHVKLYTIASHGAEKVFELVGPGQSIGDTLVFTQQAHALSAQALTESLLLRLPAAALTAQVRRDPAFALRLLAGASQRIQGLLRDVESYCLHSGARRVVGYLLEQGGGKAGSGAEPITVSLPVSKATIAARLSLTPEYFSRVLRELEDEGLIEICRRDIRIMQPRRLAHYTLQ</sequence>
<keyword evidence="7" id="KW-1185">Reference proteome</keyword>
<dbReference type="PANTHER" id="PTHR24567:SF74">
    <property type="entry name" value="HTH-TYPE TRANSCRIPTIONAL REGULATOR ARCR"/>
    <property type="match status" value="1"/>
</dbReference>
<dbReference type="SMART" id="SM00419">
    <property type="entry name" value="HTH_CRP"/>
    <property type="match status" value="1"/>
</dbReference>
<evidence type="ECO:0000313" key="7">
    <source>
        <dbReference type="Proteomes" id="UP001246372"/>
    </source>
</evidence>
<dbReference type="PROSITE" id="PS51063">
    <property type="entry name" value="HTH_CRP_2"/>
    <property type="match status" value="1"/>
</dbReference>